<dbReference type="EMBL" id="SNWQ01000009">
    <property type="protein sequence ID" value="TDO47197.1"/>
    <property type="molecule type" value="Genomic_DNA"/>
</dbReference>
<dbReference type="AlphaFoldDB" id="A0A4R6KG10"/>
<dbReference type="Gene3D" id="1.10.3620.10">
    <property type="entry name" value="YdcF like domain"/>
    <property type="match status" value="1"/>
</dbReference>
<dbReference type="Pfam" id="PF02698">
    <property type="entry name" value="DUF218"/>
    <property type="match status" value="1"/>
</dbReference>
<dbReference type="GO" id="GO:0005886">
    <property type="term" value="C:plasma membrane"/>
    <property type="evidence" value="ECO:0007669"/>
    <property type="project" value="TreeGrafter"/>
</dbReference>
<dbReference type="OrthoDB" id="2216870at2"/>
<accession>A0A4R6KG10</accession>
<reference evidence="2 3" key="1">
    <citation type="submission" date="2019-03" db="EMBL/GenBank/DDBJ databases">
        <title>Genomic Encyclopedia of Type Strains, Phase III (KMG-III): the genomes of soil and plant-associated and newly described type strains.</title>
        <authorList>
            <person name="Whitman W."/>
        </authorList>
    </citation>
    <scope>NUCLEOTIDE SEQUENCE [LARGE SCALE GENOMIC DNA]</scope>
    <source>
        <strain evidence="2 3">VKM Ac-2527</strain>
    </source>
</reference>
<feature type="domain" description="DUF218" evidence="1">
    <location>
        <begin position="27"/>
        <end position="154"/>
    </location>
</feature>
<dbReference type="PANTHER" id="PTHR30336">
    <property type="entry name" value="INNER MEMBRANE PROTEIN, PROBABLE PERMEASE"/>
    <property type="match status" value="1"/>
</dbReference>
<evidence type="ECO:0000259" key="1">
    <source>
        <dbReference type="Pfam" id="PF02698"/>
    </source>
</evidence>
<sequence>MTLAGELRVMSDFLARRDVAGLTEPVDLIVLMGSAVIESVEVVAAAYQSGVARRILISGGIGHSTRYLVEAIERRKLDVATNARPESHIFADLLRDQVDRDAITIEDQSTNCGENAEFASRLITDEKTVVLVQDPTMQRRTHASFERACRDRRHLELISFAPVLPRVGAEVGDGPDAIWSTGRFTSLVLGEIRRLRDDADGYGPRGRDFIDHVGIPADVLVAYRNVAARNQELVRPAGG</sequence>
<dbReference type="Gene3D" id="3.40.50.620">
    <property type="entry name" value="HUPs"/>
    <property type="match status" value="1"/>
</dbReference>
<evidence type="ECO:0000313" key="3">
    <source>
        <dbReference type="Proteomes" id="UP000295388"/>
    </source>
</evidence>
<evidence type="ECO:0000313" key="2">
    <source>
        <dbReference type="EMBL" id="TDO47197.1"/>
    </source>
</evidence>
<dbReference type="PANTHER" id="PTHR30336:SF20">
    <property type="entry name" value="DUF218 DOMAIN-CONTAINING PROTEIN"/>
    <property type="match status" value="1"/>
</dbReference>
<proteinExistence type="predicted"/>
<protein>
    <submittedName>
        <fullName evidence="2">Uncharacterized SAM-binding protein YcdF (DUF218 family)</fullName>
    </submittedName>
</protein>
<dbReference type="Proteomes" id="UP000295388">
    <property type="component" value="Unassembled WGS sequence"/>
</dbReference>
<dbReference type="RefSeq" id="WP_133801580.1">
    <property type="nucleotide sequence ID" value="NZ_SNWQ01000009.1"/>
</dbReference>
<comment type="caution">
    <text evidence="2">The sequence shown here is derived from an EMBL/GenBank/DDBJ whole genome shotgun (WGS) entry which is preliminary data.</text>
</comment>
<gene>
    <name evidence="2" type="ORF">EV643_10989</name>
</gene>
<keyword evidence="3" id="KW-1185">Reference proteome</keyword>
<dbReference type="InterPro" id="IPR003848">
    <property type="entry name" value="DUF218"/>
</dbReference>
<dbReference type="InterPro" id="IPR014729">
    <property type="entry name" value="Rossmann-like_a/b/a_fold"/>
</dbReference>
<name>A0A4R6KG10_9ACTN</name>
<organism evidence="2 3">
    <name type="scientific">Kribbella caucasensis</name>
    <dbReference type="NCBI Taxonomy" id="2512215"/>
    <lineage>
        <taxon>Bacteria</taxon>
        <taxon>Bacillati</taxon>
        <taxon>Actinomycetota</taxon>
        <taxon>Actinomycetes</taxon>
        <taxon>Propionibacteriales</taxon>
        <taxon>Kribbellaceae</taxon>
        <taxon>Kribbella</taxon>
    </lineage>
</organism>
<dbReference type="CDD" id="cd06259">
    <property type="entry name" value="YdcF-like"/>
    <property type="match status" value="1"/>
</dbReference>
<dbReference type="InterPro" id="IPR051599">
    <property type="entry name" value="Cell_Envelope_Assoc"/>
</dbReference>